<feature type="binding site" evidence="11">
    <location>
        <position position="166"/>
    </location>
    <ligand>
        <name>Mn(2+)</name>
        <dbReference type="ChEBI" id="CHEBI:29035"/>
        <label>1</label>
    </ligand>
</feature>
<dbReference type="InterPro" id="IPR001233">
    <property type="entry name" value="RtcB"/>
</dbReference>
<proteinExistence type="predicted"/>
<evidence type="ECO:0000256" key="2">
    <source>
        <dbReference type="ARBA" id="ARBA00022598"/>
    </source>
</evidence>
<feature type="binding site" evidence="11">
    <location>
        <position position="274"/>
    </location>
    <ligand>
        <name>Mn(2+)</name>
        <dbReference type="ChEBI" id="CHEBI:29035"/>
        <label>2</label>
    </ligand>
</feature>
<comment type="caution">
    <text evidence="12">The sequence shown here is derived from an EMBL/GenBank/DDBJ whole genome shotgun (WGS) entry which is preliminary data.</text>
</comment>
<sequence length="401" mass="44894">MGIQKILNAEAQYGVPVKIFTNDIDNESIEQLKKMAQLQFVYSHIAVMPDAHVGKGATVGSVIPTKHAIIPAAVGVDIGCGMNAIRLNLKASQLPDNLSSLRNAIERKVPVGFEFHRQVKAKASSIIPLEKRLQPIVKKHPGLIRMLRNFDLTWQKQLGTLGGGNHFIELCLDENQDVWIMLHSGSRGLGNVIGTYFIELAKKEAQHRFGHVPDKDLSYFAEGSCSFNDYVEAVEWAQEYAFENRREMMRLILEAIRPLLPPFQLTKEAINCHHNYVSRENHFGEDLFITRKGAIRAGLDELGIIPGSMGTRSYIVKGKANPEAFCSCSHGAGRRMSRHKAKLLFSQDDLIQQTRGIECRKDASVIDEIPSAYKDIDQVMQNQSDLIEIIHTLKQVLCIKG</sequence>
<dbReference type="SUPFAM" id="SSF103365">
    <property type="entry name" value="Hypothetical protein PH1602"/>
    <property type="match status" value="1"/>
</dbReference>
<keyword evidence="3 11" id="KW-0479">Metal-binding</keyword>
<dbReference type="GO" id="GO:0006281">
    <property type="term" value="P:DNA repair"/>
    <property type="evidence" value="ECO:0007669"/>
    <property type="project" value="TreeGrafter"/>
</dbReference>
<feature type="binding site" evidence="11">
    <location>
        <position position="77"/>
    </location>
    <ligand>
        <name>Mn(2+)</name>
        <dbReference type="ChEBI" id="CHEBI:29035"/>
        <label>1</label>
    </ligand>
</feature>
<feature type="binding site" evidence="10">
    <location>
        <begin position="306"/>
        <end position="309"/>
    </location>
    <ligand>
        <name>GMP</name>
        <dbReference type="ChEBI" id="CHEBI:58115"/>
    </ligand>
</feature>
<dbReference type="EC" id="6.5.1.8" evidence="1"/>
<keyword evidence="7 11" id="KW-0464">Manganese</keyword>
<feature type="binding site" evidence="10">
    <location>
        <position position="313"/>
    </location>
    <ligand>
        <name>GMP</name>
        <dbReference type="ChEBI" id="CHEBI:58115"/>
    </ligand>
</feature>
<reference evidence="12 13" key="1">
    <citation type="submission" date="2018-04" db="EMBL/GenBank/DDBJ databases">
        <title>Acinetobacter junii Genome sequencing and assembly.</title>
        <authorList>
            <person name="Su J."/>
            <person name="Rensing C."/>
            <person name="Mazhar H.S."/>
        </authorList>
    </citation>
    <scope>NUCLEOTIDE SEQUENCE [LARGE SCALE GENOMIC DNA]</scope>
    <source>
        <strain evidence="12 13">SC22</strain>
    </source>
</reference>
<dbReference type="AlphaFoldDB" id="A0A365PKS1"/>
<comment type="cofactor">
    <cofactor evidence="11">
        <name>Mn(2+)</name>
        <dbReference type="ChEBI" id="CHEBI:29035"/>
    </cofactor>
    <text evidence="11">Binds 2 manganese ions per subunit.</text>
</comment>
<evidence type="ECO:0000313" key="12">
    <source>
        <dbReference type="EMBL" id="RBA48981.1"/>
    </source>
</evidence>
<feature type="binding site" evidence="10">
    <location>
        <begin position="330"/>
        <end position="333"/>
    </location>
    <ligand>
        <name>GMP</name>
        <dbReference type="ChEBI" id="CHEBI:58115"/>
    </ligand>
</feature>
<dbReference type="RefSeq" id="WP_112986189.1">
    <property type="nucleotide sequence ID" value="NZ_CP131470.1"/>
</dbReference>
<evidence type="ECO:0000256" key="9">
    <source>
        <dbReference type="PIRSR" id="PIRSR601233-1"/>
    </source>
</evidence>
<feature type="binding site" evidence="10">
    <location>
        <begin position="274"/>
        <end position="275"/>
    </location>
    <ligand>
        <name>GMP</name>
        <dbReference type="ChEBI" id="CHEBI:58115"/>
    </ligand>
</feature>
<evidence type="ECO:0000256" key="11">
    <source>
        <dbReference type="PIRSR" id="PIRSR601233-3"/>
    </source>
</evidence>
<evidence type="ECO:0000256" key="7">
    <source>
        <dbReference type="ARBA" id="ARBA00023211"/>
    </source>
</evidence>
<keyword evidence="2" id="KW-0436">Ligase</keyword>
<dbReference type="PANTHER" id="PTHR43749:SF2">
    <property type="entry name" value="RNA-SPLICING LIGASE RTCB"/>
    <property type="match status" value="1"/>
</dbReference>
<evidence type="ECO:0000313" key="13">
    <source>
        <dbReference type="Proteomes" id="UP000253688"/>
    </source>
</evidence>
<evidence type="ECO:0000256" key="6">
    <source>
        <dbReference type="ARBA" id="ARBA00023134"/>
    </source>
</evidence>
<dbReference type="GO" id="GO:0170057">
    <property type="term" value="F:RNA ligase (GTP) activity"/>
    <property type="evidence" value="ECO:0007669"/>
    <property type="project" value="UniProtKB-EC"/>
</dbReference>
<comment type="catalytic activity">
    <reaction evidence="8">
        <text>a 3'-end 3'-phospho-ribonucleotide-RNA + a 5'-end dephospho-ribonucleoside-RNA + GTP = a ribonucleotidyl-ribonucleotide-RNA + GMP + diphosphate</text>
        <dbReference type="Rhea" id="RHEA:68076"/>
        <dbReference type="Rhea" id="RHEA-COMP:10463"/>
        <dbReference type="Rhea" id="RHEA-COMP:13936"/>
        <dbReference type="Rhea" id="RHEA-COMP:17355"/>
        <dbReference type="ChEBI" id="CHEBI:33019"/>
        <dbReference type="ChEBI" id="CHEBI:37565"/>
        <dbReference type="ChEBI" id="CHEBI:58115"/>
        <dbReference type="ChEBI" id="CHEBI:83062"/>
        <dbReference type="ChEBI" id="CHEBI:138284"/>
        <dbReference type="ChEBI" id="CHEBI:173118"/>
        <dbReference type="EC" id="6.5.1.8"/>
    </reaction>
</comment>
<evidence type="ECO:0000256" key="4">
    <source>
        <dbReference type="ARBA" id="ARBA00022741"/>
    </source>
</evidence>
<evidence type="ECO:0000256" key="5">
    <source>
        <dbReference type="ARBA" id="ARBA00022800"/>
    </source>
</evidence>
<dbReference type="GO" id="GO:0005525">
    <property type="term" value="F:GTP binding"/>
    <property type="evidence" value="ECO:0007669"/>
    <property type="project" value="UniProtKB-KW"/>
</dbReference>
<dbReference type="Gene3D" id="3.90.1860.10">
    <property type="entry name" value="tRNA-splicing ligase RtcB"/>
    <property type="match status" value="1"/>
</dbReference>
<name>A0A365PKS1_ACIJU</name>
<dbReference type="STRING" id="40215.BVL33_14330"/>
<evidence type="ECO:0000256" key="3">
    <source>
        <dbReference type="ARBA" id="ARBA00022723"/>
    </source>
</evidence>
<keyword evidence="5" id="KW-0692">RNA repair</keyword>
<dbReference type="GO" id="GO:0030145">
    <property type="term" value="F:manganese ion binding"/>
    <property type="evidence" value="ECO:0007669"/>
    <property type="project" value="TreeGrafter"/>
</dbReference>
<organism evidence="12 13">
    <name type="scientific">Acinetobacter junii</name>
    <dbReference type="NCBI Taxonomy" id="40215"/>
    <lineage>
        <taxon>Bacteria</taxon>
        <taxon>Pseudomonadati</taxon>
        <taxon>Pseudomonadota</taxon>
        <taxon>Gammaproteobacteria</taxon>
        <taxon>Moraxellales</taxon>
        <taxon>Moraxellaceae</taxon>
        <taxon>Acinetobacter</taxon>
    </lineage>
</organism>
<keyword evidence="4 10" id="KW-0547">Nucleotide-binding</keyword>
<dbReference type="GO" id="GO:0042245">
    <property type="term" value="P:RNA repair"/>
    <property type="evidence" value="ECO:0007669"/>
    <property type="project" value="UniProtKB-KW"/>
</dbReference>
<dbReference type="InterPro" id="IPR052915">
    <property type="entry name" value="RtcB-like"/>
</dbReference>
<feature type="binding site" evidence="10">
    <location>
        <position position="400"/>
    </location>
    <ligand>
        <name>GMP</name>
        <dbReference type="ChEBI" id="CHEBI:58115"/>
    </ligand>
</feature>
<keyword evidence="6 10" id="KW-0342">GTP-binding</keyword>
<evidence type="ECO:0000256" key="10">
    <source>
        <dbReference type="PIRSR" id="PIRSR601233-2"/>
    </source>
</evidence>
<dbReference type="InterPro" id="IPR036025">
    <property type="entry name" value="RtcB-like_sf"/>
</dbReference>
<dbReference type="GO" id="GO:0006396">
    <property type="term" value="P:RNA processing"/>
    <property type="evidence" value="ECO:0007669"/>
    <property type="project" value="InterPro"/>
</dbReference>
<dbReference type="GO" id="GO:0003909">
    <property type="term" value="F:DNA ligase activity"/>
    <property type="evidence" value="ECO:0007669"/>
    <property type="project" value="TreeGrafter"/>
</dbReference>
<dbReference type="PANTHER" id="PTHR43749">
    <property type="entry name" value="RNA-SPLICING LIGASE RTCB"/>
    <property type="match status" value="1"/>
</dbReference>
<dbReference type="Proteomes" id="UP000253688">
    <property type="component" value="Unassembled WGS sequence"/>
</dbReference>
<evidence type="ECO:0000256" key="1">
    <source>
        <dbReference type="ARBA" id="ARBA00012726"/>
    </source>
</evidence>
<evidence type="ECO:0000256" key="8">
    <source>
        <dbReference type="ARBA" id="ARBA00047746"/>
    </source>
</evidence>
<protein>
    <recommendedName>
        <fullName evidence="1">3'-phosphate/5'-hydroxy nucleic acid ligase</fullName>
        <ecNumber evidence="1">6.5.1.8</ecNumber>
    </recommendedName>
</protein>
<feature type="binding site" evidence="11">
    <location>
        <position position="183"/>
    </location>
    <ligand>
        <name>Mn(2+)</name>
        <dbReference type="ChEBI" id="CHEBI:29035"/>
        <label>2</label>
    </ligand>
</feature>
<gene>
    <name evidence="12" type="ORF">DC346_04565</name>
</gene>
<accession>A0A365PKS1</accession>
<dbReference type="EMBL" id="QEWH01000024">
    <property type="protein sequence ID" value="RBA48981.1"/>
    <property type="molecule type" value="Genomic_DNA"/>
</dbReference>
<feature type="active site" description="GMP-histidine intermediate" evidence="9">
    <location>
        <position position="330"/>
    </location>
</feature>
<dbReference type="Pfam" id="PF01139">
    <property type="entry name" value="RtcB"/>
    <property type="match status" value="1"/>
</dbReference>
<feature type="binding site" evidence="10">
    <location>
        <begin position="165"/>
        <end position="169"/>
    </location>
    <ligand>
        <name>GMP</name>
        <dbReference type="ChEBI" id="CHEBI:58115"/>
    </ligand>
</feature>